<dbReference type="KEGG" id="vg:77953032"/>
<evidence type="ECO:0000256" key="1">
    <source>
        <dbReference type="SAM" id="Phobius"/>
    </source>
</evidence>
<organism evidence="2 3">
    <name type="scientific">Brevibacterium phage Cantare</name>
    <dbReference type="NCBI Taxonomy" id="2338395"/>
    <lineage>
        <taxon>Viruses</taxon>
        <taxon>Duplodnaviria</taxon>
        <taxon>Heunggongvirae</taxon>
        <taxon>Uroviricota</taxon>
        <taxon>Caudoviricetes</taxon>
        <taxon>Cantarevirus</taxon>
        <taxon>Cantarevirus cantare</taxon>
    </lineage>
</organism>
<evidence type="ECO:0000313" key="2">
    <source>
        <dbReference type="EMBL" id="AYQ99316.1"/>
    </source>
</evidence>
<dbReference type="EMBL" id="MK016493">
    <property type="protein sequence ID" value="AYQ99316.1"/>
    <property type="molecule type" value="Genomic_DNA"/>
</dbReference>
<proteinExistence type="predicted"/>
<gene>
    <name evidence="2" type="primary">96</name>
    <name evidence="2" type="ORF">PBI_CANTARE_96</name>
</gene>
<protein>
    <submittedName>
        <fullName evidence="2">Uncharacterized protein</fullName>
    </submittedName>
</protein>
<evidence type="ECO:0000313" key="3">
    <source>
        <dbReference type="Proteomes" id="UP000279277"/>
    </source>
</evidence>
<keyword evidence="3" id="KW-1185">Reference proteome</keyword>
<dbReference type="RefSeq" id="YP_010676671.1">
    <property type="nucleotide sequence ID" value="NC_071014.1"/>
</dbReference>
<keyword evidence="1" id="KW-0812">Transmembrane</keyword>
<keyword evidence="1" id="KW-0472">Membrane</keyword>
<dbReference type="GeneID" id="77953032"/>
<reference evidence="2 3" key="1">
    <citation type="submission" date="2018-10" db="EMBL/GenBank/DDBJ databases">
        <authorList>
            <person name="Zack K."/>
            <person name="Garlena R.A."/>
            <person name="Russell D.A."/>
            <person name="Pope W.H."/>
            <person name="Jacobs-Sera D."/>
            <person name="Hatfull G.F."/>
        </authorList>
    </citation>
    <scope>NUCLEOTIDE SEQUENCE [LARGE SCALE GENOMIC DNA]</scope>
</reference>
<dbReference type="Proteomes" id="UP000279277">
    <property type="component" value="Segment"/>
</dbReference>
<keyword evidence="1" id="KW-1133">Transmembrane helix</keyword>
<sequence length="54" mass="5383">MYGTEASATGAGVLAVTGALATGAYILAGIGLVLVGLAIFALAKRNPRDPKKRP</sequence>
<feature type="transmembrane region" description="Helical" evidence="1">
    <location>
        <begin position="20"/>
        <end position="43"/>
    </location>
</feature>
<name>A0A3G3LYX9_9CAUD</name>
<accession>A0A3G3LYX9</accession>